<keyword evidence="1" id="KW-0963">Cytoplasm</keyword>
<dbReference type="RefSeq" id="WP_246140197.1">
    <property type="nucleotide sequence ID" value="NZ_VNIB01000005.1"/>
</dbReference>
<feature type="binding site" evidence="6">
    <location>
        <position position="196"/>
    </location>
    <ligand>
        <name>S-adenosyl-L-methionine</name>
        <dbReference type="ChEBI" id="CHEBI:59789"/>
    </ligand>
</feature>
<keyword evidence="9" id="KW-1185">Reference proteome</keyword>
<dbReference type="PANTHER" id="PTHR22807">
    <property type="entry name" value="NOP2 YEAST -RELATED NOL1/NOP2/FMU SUN DOMAIN-CONTAINING"/>
    <property type="match status" value="1"/>
</dbReference>
<dbReference type="Proteomes" id="UP000324159">
    <property type="component" value="Unassembled WGS sequence"/>
</dbReference>
<dbReference type="Gene3D" id="3.30.70.1170">
    <property type="entry name" value="Sun protein, domain 3"/>
    <property type="match status" value="1"/>
</dbReference>
<dbReference type="InterPro" id="IPR023267">
    <property type="entry name" value="RCMT"/>
</dbReference>
<keyword evidence="4 6" id="KW-0949">S-adenosyl-L-methionine</keyword>
<dbReference type="InterPro" id="IPR001678">
    <property type="entry name" value="MeTrfase_RsmB-F_NOP2_dom"/>
</dbReference>
<dbReference type="Gene3D" id="3.40.50.150">
    <property type="entry name" value="Vaccinia Virus protein VP39"/>
    <property type="match status" value="1"/>
</dbReference>
<dbReference type="PROSITE" id="PS51686">
    <property type="entry name" value="SAM_MT_RSMB_NOP"/>
    <property type="match status" value="1"/>
</dbReference>
<dbReference type="EMBL" id="VNIB01000005">
    <property type="protein sequence ID" value="TYO98715.1"/>
    <property type="molecule type" value="Genomic_DNA"/>
</dbReference>
<evidence type="ECO:0000256" key="3">
    <source>
        <dbReference type="ARBA" id="ARBA00022679"/>
    </source>
</evidence>
<comment type="caution">
    <text evidence="8">The sequence shown here is derived from an EMBL/GenBank/DDBJ whole genome shotgun (WGS) entry which is preliminary data.</text>
</comment>
<keyword evidence="2 6" id="KW-0489">Methyltransferase</keyword>
<dbReference type="InterPro" id="IPR049560">
    <property type="entry name" value="MeTrfase_RsmB-F_NOP2_cat"/>
</dbReference>
<feature type="active site" description="Nucleophile" evidence="6">
    <location>
        <position position="250"/>
    </location>
</feature>
<name>A0A5D3WN13_9BACT</name>
<feature type="binding site" evidence="6">
    <location>
        <position position="151"/>
    </location>
    <ligand>
        <name>S-adenosyl-L-methionine</name>
        <dbReference type="ChEBI" id="CHEBI:59789"/>
    </ligand>
</feature>
<evidence type="ECO:0000256" key="4">
    <source>
        <dbReference type="ARBA" id="ARBA00022691"/>
    </source>
</evidence>
<dbReference type="GO" id="GO:0008173">
    <property type="term" value="F:RNA methyltransferase activity"/>
    <property type="evidence" value="ECO:0007669"/>
    <property type="project" value="InterPro"/>
</dbReference>
<feature type="binding site" evidence="6">
    <location>
        <begin position="127"/>
        <end position="133"/>
    </location>
    <ligand>
        <name>S-adenosyl-L-methionine</name>
        <dbReference type="ChEBI" id="CHEBI:59789"/>
    </ligand>
</feature>
<accession>A0A5D3WN13</accession>
<dbReference type="GO" id="GO:0001510">
    <property type="term" value="P:RNA methylation"/>
    <property type="evidence" value="ECO:0007669"/>
    <property type="project" value="InterPro"/>
</dbReference>
<evidence type="ECO:0000256" key="1">
    <source>
        <dbReference type="ARBA" id="ARBA00022490"/>
    </source>
</evidence>
<evidence type="ECO:0000256" key="6">
    <source>
        <dbReference type="PROSITE-ProRule" id="PRU01023"/>
    </source>
</evidence>
<organism evidence="8 9">
    <name type="scientific">Geothermobacter ehrlichii</name>
    <dbReference type="NCBI Taxonomy" id="213224"/>
    <lineage>
        <taxon>Bacteria</taxon>
        <taxon>Pseudomonadati</taxon>
        <taxon>Thermodesulfobacteriota</taxon>
        <taxon>Desulfuromonadia</taxon>
        <taxon>Desulfuromonadales</taxon>
        <taxon>Geothermobacteraceae</taxon>
        <taxon>Geothermobacter</taxon>
    </lineage>
</organism>
<evidence type="ECO:0000256" key="2">
    <source>
        <dbReference type="ARBA" id="ARBA00022603"/>
    </source>
</evidence>
<feature type="binding site" evidence="6">
    <location>
        <position position="178"/>
    </location>
    <ligand>
        <name>S-adenosyl-L-methionine</name>
        <dbReference type="ChEBI" id="CHEBI:59789"/>
    </ligand>
</feature>
<dbReference type="PANTHER" id="PTHR22807:SF61">
    <property type="entry name" value="NOL1_NOP2_SUN FAMILY PROTEIN _ ANTITERMINATION NUSB DOMAIN-CONTAINING PROTEIN"/>
    <property type="match status" value="1"/>
</dbReference>
<evidence type="ECO:0000256" key="5">
    <source>
        <dbReference type="ARBA" id="ARBA00022884"/>
    </source>
</evidence>
<evidence type="ECO:0000313" key="9">
    <source>
        <dbReference type="Proteomes" id="UP000324159"/>
    </source>
</evidence>
<dbReference type="InterPro" id="IPR029063">
    <property type="entry name" value="SAM-dependent_MTases_sf"/>
</dbReference>
<protein>
    <submittedName>
        <fullName evidence="8">16S rRNA (Cytosine1407-C5)-methyltransferase</fullName>
    </submittedName>
</protein>
<reference evidence="8 9" key="1">
    <citation type="submission" date="2019-07" db="EMBL/GenBank/DDBJ databases">
        <title>Genomic Encyclopedia of Type Strains, Phase IV (KMG-IV): sequencing the most valuable type-strain genomes for metagenomic binning, comparative biology and taxonomic classification.</title>
        <authorList>
            <person name="Goeker M."/>
        </authorList>
    </citation>
    <scope>NUCLEOTIDE SEQUENCE [LARGE SCALE GENOMIC DNA]</scope>
    <source>
        <strain evidence="8 9">SS015</strain>
    </source>
</reference>
<proteinExistence type="inferred from homology"/>
<comment type="similarity">
    <text evidence="6">Belongs to the class I-like SAM-binding methyltransferase superfamily. RsmB/NOP family.</text>
</comment>
<dbReference type="AlphaFoldDB" id="A0A5D3WN13"/>
<keyword evidence="5 6" id="KW-0694">RNA-binding</keyword>
<dbReference type="CDD" id="cd02440">
    <property type="entry name" value="AdoMet_MTases"/>
    <property type="match status" value="1"/>
</dbReference>
<keyword evidence="3 6" id="KW-0808">Transferase</keyword>
<dbReference type="PRINTS" id="PR02008">
    <property type="entry name" value="RCMTFAMILY"/>
</dbReference>
<evidence type="ECO:0000259" key="7">
    <source>
        <dbReference type="PROSITE" id="PS51686"/>
    </source>
</evidence>
<dbReference type="Pfam" id="PF17125">
    <property type="entry name" value="Methyltr_RsmF_N"/>
    <property type="match status" value="1"/>
</dbReference>
<dbReference type="SUPFAM" id="SSF53335">
    <property type="entry name" value="S-adenosyl-L-methionine-dependent methyltransferases"/>
    <property type="match status" value="1"/>
</dbReference>
<dbReference type="GO" id="GO:0003723">
    <property type="term" value="F:RNA binding"/>
    <property type="evidence" value="ECO:0007669"/>
    <property type="project" value="UniProtKB-UniRule"/>
</dbReference>
<dbReference type="Pfam" id="PF01189">
    <property type="entry name" value="Methyltr_RsmB-F"/>
    <property type="match status" value="1"/>
</dbReference>
<feature type="domain" description="SAM-dependent MTase RsmB/NOP-type" evidence="7">
    <location>
        <begin position="35"/>
        <end position="324"/>
    </location>
</feature>
<gene>
    <name evidence="8" type="ORF">EDC39_10577</name>
</gene>
<sequence length="325" mass="35560">MPDNPSAGTGDLSPLPEAFVQLLRQLVPAGRLASVMESFAAVKPVCLRFNPLRAEPEVIRSELEAAGCRLSPVPWYPLACWVPAEQKALLTGSAAFAEGRIYLQSPSSMLAPLLLAPEPGEEVLDLAAAPGGKTLLLAAMMGNQGRIAAVEAVRGRFFRLKENLRRGAATLVDTYLADGRTIGRKVPGRFDRVLLDAPCSSEARFSRLRPESWAHWSARKVKETARKQQGLLVSALQALRPGGRLLYCTCAFSPEENELNVARLLRRFPGQFSVEPLAVPGEVPQMPGLTAWQGRQLPAELASTVRILPDRRYDGFYLALLRKNR</sequence>
<dbReference type="InterPro" id="IPR031341">
    <property type="entry name" value="Methyltr_RsmF_N"/>
</dbReference>
<evidence type="ECO:0000313" key="8">
    <source>
        <dbReference type="EMBL" id="TYO98715.1"/>
    </source>
</evidence>